<reference evidence="2 3" key="1">
    <citation type="submission" date="2018-01" db="EMBL/GenBank/DDBJ databases">
        <title>Genomic Encyclopedia of Type Strains, Phase III (KMG-III): the genomes of soil and plant-associated and newly described type strains.</title>
        <authorList>
            <person name="Whitman W."/>
        </authorList>
    </citation>
    <scope>NUCLEOTIDE SEQUENCE [LARGE SCALE GENOMIC DNA]</scope>
    <source>
        <strain evidence="2 3">JCM 18070</strain>
    </source>
</reference>
<keyword evidence="1" id="KW-1133">Transmembrane helix</keyword>
<dbReference type="AlphaFoldDB" id="A0A2S4LZ04"/>
<feature type="transmembrane region" description="Helical" evidence="1">
    <location>
        <begin position="21"/>
        <end position="42"/>
    </location>
</feature>
<dbReference type="Proteomes" id="UP000237381">
    <property type="component" value="Unassembled WGS sequence"/>
</dbReference>
<gene>
    <name evidence="2" type="ORF">B0G62_11766</name>
</gene>
<accession>A0A2S4LZ04</accession>
<organism evidence="2 3">
    <name type="scientific">Paraburkholderia eburnea</name>
    <dbReference type="NCBI Taxonomy" id="1189126"/>
    <lineage>
        <taxon>Bacteria</taxon>
        <taxon>Pseudomonadati</taxon>
        <taxon>Pseudomonadota</taxon>
        <taxon>Betaproteobacteria</taxon>
        <taxon>Burkholderiales</taxon>
        <taxon>Burkholderiaceae</taxon>
        <taxon>Paraburkholderia</taxon>
    </lineage>
</organism>
<name>A0A2S4LZ04_9BURK</name>
<dbReference type="RefSeq" id="WP_103706717.1">
    <property type="nucleotide sequence ID" value="NZ_PQGA01000017.1"/>
</dbReference>
<evidence type="ECO:0000313" key="3">
    <source>
        <dbReference type="Proteomes" id="UP000237381"/>
    </source>
</evidence>
<proteinExistence type="predicted"/>
<keyword evidence="1" id="KW-0812">Transmembrane</keyword>
<dbReference type="EMBL" id="PQGA01000017">
    <property type="protein sequence ID" value="POR47691.1"/>
    <property type="molecule type" value="Genomic_DNA"/>
</dbReference>
<keyword evidence="3" id="KW-1185">Reference proteome</keyword>
<keyword evidence="1" id="KW-0472">Membrane</keyword>
<protein>
    <submittedName>
        <fullName evidence="2">Uncharacterized protein</fullName>
    </submittedName>
</protein>
<evidence type="ECO:0000313" key="2">
    <source>
        <dbReference type="EMBL" id="POR47691.1"/>
    </source>
</evidence>
<dbReference type="OrthoDB" id="8951952at2"/>
<evidence type="ECO:0000256" key="1">
    <source>
        <dbReference type="SAM" id="Phobius"/>
    </source>
</evidence>
<comment type="caution">
    <text evidence="2">The sequence shown here is derived from an EMBL/GenBank/DDBJ whole genome shotgun (WGS) entry which is preliminary data.</text>
</comment>
<feature type="transmembrane region" description="Helical" evidence="1">
    <location>
        <begin position="54"/>
        <end position="72"/>
    </location>
</feature>
<sequence length="430" mass="47040">MPVDLSPAGRASAYPRRPRFWPWWFCIWLACNMVGVAIAMLAWPKGQPASGGSFWFWFVGVPNGAFVLLFGIERIGYEGLWYRAHWRNHHRNRWLAERLRTAQRPLQVLCVGYCLPLGGQMLADAIAVGKRLLVEQLPRAGMARVSHARFEEANWTVEEPAPEVPEYREDSLDAKRATQSVSLLTLKIAQTLEQLSGSLGALTCYERVWWPQVRVLSAPGREQADVAQVVGALRIAGLPSLAVQAVPASDGLMVADAWLDAREARPLLVVATAWHENGPPEASTEGCVAVLLSAGYFKLPETVRVAALLHRPVRGLAGEAAYGFANAALWGKAAWTSLVRAWITRPVDGCDKALYAAHMDAISKDEAQRRPDRIVGDFGDGNGWLSVVAAVESGAADGPQLIIDDMQSAVLRVTPNTTDTPPISDDRPQD</sequence>